<evidence type="ECO:0000256" key="6">
    <source>
        <dbReference type="ARBA" id="ARBA00023136"/>
    </source>
</evidence>
<accession>A0A7M7HEG7</accession>
<evidence type="ECO:0000313" key="10">
    <source>
        <dbReference type="EnsemblMetazoa" id="XP_011661415"/>
    </source>
</evidence>
<dbReference type="GO" id="GO:0051014">
    <property type="term" value="P:actin filament severing"/>
    <property type="evidence" value="ECO:0000318"/>
    <property type="project" value="GO_Central"/>
</dbReference>
<dbReference type="GO" id="GO:0016020">
    <property type="term" value="C:membrane"/>
    <property type="evidence" value="ECO:0007669"/>
    <property type="project" value="UniProtKB-SubCell"/>
</dbReference>
<feature type="compositionally biased region" description="Basic and acidic residues" evidence="8">
    <location>
        <begin position="75"/>
        <end position="94"/>
    </location>
</feature>
<evidence type="ECO:0000256" key="8">
    <source>
        <dbReference type="SAM" id="MobiDB-lite"/>
    </source>
</evidence>
<dbReference type="Proteomes" id="UP000007110">
    <property type="component" value="Unassembled WGS sequence"/>
</dbReference>
<dbReference type="PANTHER" id="PTHR11977">
    <property type="entry name" value="VILLIN"/>
    <property type="match status" value="1"/>
</dbReference>
<dbReference type="RefSeq" id="XP_011661415.2">
    <property type="nucleotide sequence ID" value="XM_011663113.2"/>
</dbReference>
<feature type="region of interest" description="Disordered" evidence="8">
    <location>
        <begin position="297"/>
        <end position="330"/>
    </location>
</feature>
<dbReference type="GO" id="GO:0005546">
    <property type="term" value="F:phosphatidylinositol-4,5-bisphosphate binding"/>
    <property type="evidence" value="ECO:0000318"/>
    <property type="project" value="GO_Central"/>
</dbReference>
<dbReference type="InterPro" id="IPR036886">
    <property type="entry name" value="Villin_headpiece_dom_sf"/>
</dbReference>
<feature type="compositionally biased region" description="Basic residues" evidence="8">
    <location>
        <begin position="259"/>
        <end position="271"/>
    </location>
</feature>
<dbReference type="InterPro" id="IPR007123">
    <property type="entry name" value="Gelsolin-like_dom"/>
</dbReference>
<dbReference type="OrthoDB" id="28894at2759"/>
<dbReference type="OMA" id="HFPHERI"/>
<protein>
    <recommendedName>
        <fullName evidence="9">HP domain-containing protein</fullName>
    </recommendedName>
</protein>
<reference evidence="10" key="2">
    <citation type="submission" date="2021-01" db="UniProtKB">
        <authorList>
            <consortium name="EnsemblMetazoa"/>
        </authorList>
    </citation>
    <scope>IDENTIFICATION</scope>
</reference>
<dbReference type="GO" id="GO:0051016">
    <property type="term" value="P:barbed-end actin filament capping"/>
    <property type="evidence" value="ECO:0000318"/>
    <property type="project" value="GO_Central"/>
</dbReference>
<dbReference type="Pfam" id="PF02209">
    <property type="entry name" value="VHP"/>
    <property type="match status" value="1"/>
</dbReference>
<proteinExistence type="inferred from homology"/>
<feature type="region of interest" description="Disordered" evidence="8">
    <location>
        <begin position="19"/>
        <end position="182"/>
    </location>
</feature>
<feature type="domain" description="HP" evidence="9">
    <location>
        <begin position="1092"/>
        <end position="1155"/>
    </location>
</feature>
<evidence type="ECO:0000256" key="1">
    <source>
        <dbReference type="ARBA" id="ARBA00004170"/>
    </source>
</evidence>
<keyword evidence="11" id="KW-1185">Reference proteome</keyword>
<dbReference type="GeneID" id="578781"/>
<comment type="similarity">
    <text evidence="3">Belongs to the villin/gelsolin family.</text>
</comment>
<dbReference type="SMART" id="SM00153">
    <property type="entry name" value="VHP"/>
    <property type="match status" value="1"/>
</dbReference>
<dbReference type="Gene3D" id="1.10.950.10">
    <property type="entry name" value="Villin headpiece domain"/>
    <property type="match status" value="1"/>
</dbReference>
<dbReference type="InterPro" id="IPR029006">
    <property type="entry name" value="ADF-H/Gelsolin-like_dom_sf"/>
</dbReference>
<name>A0A7M7HEG7_STRPU</name>
<sequence length="1155" mass="130774">MMDPVQTTSSIKDRLKALQKNGEEGWKQRISKYEDSPQSGLKERLNLLNHNSKFEKNNEADDLPNNQGSISERLQALKEDGTAWRKRIEEKDVDNFTVSGKLKQAGKVSAEEAETKPQTKLKRAGSNRKPRPGSFRITIKRTDSDNSINSDSQSSRHENGNEISSSGLTTTTTESEDSEPDFRVIRTTVTVMKPDDEGFTDFYASSTKFMDETITPTTTSTTSKSITKKVEKKETLKLTVSDFDALTEGTGHSLGMASAHRRSLRPQRRTRPSANPLRTMKTRPNIVSEYTEERIELAEVPETKKPKSDSRKENASKAASKAARAGLASKEDIAQGKTKLTTVKDVREMGGNLSELLPYKEIMLIHVKGRRFVQVRLVEPKMTSLNSGDCFILVTAAEIFLWIGEYANVIEKSKATEIAAHIQQKRDLGCKAPSVTEIKETKRKTSHSRGWKRFTELLGGETKYKDVGAPDEDEMHEIYITETNMVYRVEGDSLEPYEAYWAAPGKYNMLDSNEVFVFDFGSEIYIWRGKAASKRKRKAAAQLAQLLRERGFDYSDYDVNPINPNDTKNMVKNERPDWTLIGKATQHMETILFRHKFIDWPRETDSSKKNGQEEDQKSDPISELVPFDAKLMIQPSREKSDLILEGTNLGRGDGLATSNDSEIEIPAFFSKIDRKGQRINTISVVVWHVLEYEHTVVPEESFGQFHEGDTYVIRWLYNVENTGMKSLKGTASKWGGSQGRERCAYFFWQGQQSTINEKGASALMTVELDEERGPQKQVVEGKEPAAFFQLFRGRMVVHVGKREDEETNTKGPFRLYCVRGEHTKETSLMEVPAKMRSLRSRTSFVLLNLSGVHNKKSSIHLWHGAKVSKATKECGQHAAAALKENLPLEAGVSTECSVTLEEMEEGKESAAFSKAMGKDRNTYDSAINDPLKYEYTPRLFQLTSGSGVFVSNEILYPARSTEYPSPYPFLQSDLYGGDQPDLYALDNHYEIYLWQGWWPADHESASGTTKTGSAKIRWDIDRKLAMETIMAYCKEKRPKSPPKAYLVYAGLEPLTFTNLFPFWEVREDVMKLNKESGKKSGKAILVKDILAKLTKATYSLEEISKRPLPEGVDPLKLETYLSDSDFQSVLSMTKNEFYKLPMWKQKNLKKFNALF</sequence>
<organism evidence="10 11">
    <name type="scientific">Strongylocentrotus purpuratus</name>
    <name type="common">Purple sea urchin</name>
    <dbReference type="NCBI Taxonomy" id="7668"/>
    <lineage>
        <taxon>Eukaryota</taxon>
        <taxon>Metazoa</taxon>
        <taxon>Echinodermata</taxon>
        <taxon>Eleutherozoa</taxon>
        <taxon>Echinozoa</taxon>
        <taxon>Echinoidea</taxon>
        <taxon>Euechinoidea</taxon>
        <taxon>Echinacea</taxon>
        <taxon>Camarodonta</taxon>
        <taxon>Echinidea</taxon>
        <taxon>Strongylocentrotidae</taxon>
        <taxon>Strongylocentrotus</taxon>
    </lineage>
</organism>
<evidence type="ECO:0000256" key="7">
    <source>
        <dbReference type="ARBA" id="ARBA00023212"/>
    </source>
</evidence>
<dbReference type="CDD" id="cd11280">
    <property type="entry name" value="gelsolin_like"/>
    <property type="match status" value="1"/>
</dbReference>
<dbReference type="Gene3D" id="3.40.20.10">
    <property type="entry name" value="Severin"/>
    <property type="match status" value="5"/>
</dbReference>
<evidence type="ECO:0000256" key="3">
    <source>
        <dbReference type="ARBA" id="ARBA00008418"/>
    </source>
</evidence>
<dbReference type="GO" id="GO:0051015">
    <property type="term" value="F:actin filament binding"/>
    <property type="evidence" value="ECO:0000318"/>
    <property type="project" value="GO_Central"/>
</dbReference>
<dbReference type="SMART" id="SM00262">
    <property type="entry name" value="GEL"/>
    <property type="match status" value="4"/>
</dbReference>
<feature type="compositionally biased region" description="Basic and acidic residues" evidence="8">
    <location>
        <begin position="297"/>
        <end position="315"/>
    </location>
</feature>
<dbReference type="SUPFAM" id="SSF55753">
    <property type="entry name" value="Actin depolymerizing proteins"/>
    <property type="match status" value="5"/>
</dbReference>
<dbReference type="KEGG" id="spu:578781"/>
<comment type="subcellular location">
    <subcellularLocation>
        <location evidence="2">Cytoplasm</location>
        <location evidence="2">Cytoskeleton</location>
    </subcellularLocation>
    <subcellularLocation>
        <location evidence="1">Membrane</location>
        <topology evidence="1">Peripheral membrane protein</topology>
    </subcellularLocation>
</comment>
<dbReference type="SUPFAM" id="SSF47050">
    <property type="entry name" value="VHP, Villin headpiece domain"/>
    <property type="match status" value="1"/>
</dbReference>
<evidence type="ECO:0000313" key="11">
    <source>
        <dbReference type="Proteomes" id="UP000007110"/>
    </source>
</evidence>
<dbReference type="InParanoid" id="A0A7M7HEG7"/>
<dbReference type="InterPro" id="IPR003128">
    <property type="entry name" value="Villin_headpiece"/>
</dbReference>
<dbReference type="Pfam" id="PF00626">
    <property type="entry name" value="Gelsolin"/>
    <property type="match status" value="3"/>
</dbReference>
<feature type="compositionally biased region" description="Low complexity" evidence="8">
    <location>
        <begin position="162"/>
        <end position="173"/>
    </location>
</feature>
<keyword evidence="5" id="KW-0677">Repeat</keyword>
<feature type="compositionally biased region" description="Low complexity" evidence="8">
    <location>
        <begin position="316"/>
        <end position="328"/>
    </location>
</feature>
<keyword evidence="6" id="KW-0472">Membrane</keyword>
<dbReference type="PANTHER" id="PTHR11977:SF45">
    <property type="entry name" value="SUPERVILLIN"/>
    <property type="match status" value="1"/>
</dbReference>
<keyword evidence="7" id="KW-0206">Cytoskeleton</keyword>
<dbReference type="GO" id="GO:0005737">
    <property type="term" value="C:cytoplasm"/>
    <property type="evidence" value="ECO:0000318"/>
    <property type="project" value="GO_Central"/>
</dbReference>
<dbReference type="GO" id="GO:0015629">
    <property type="term" value="C:actin cytoskeleton"/>
    <property type="evidence" value="ECO:0000318"/>
    <property type="project" value="GO_Central"/>
</dbReference>
<dbReference type="CDD" id="cd11289">
    <property type="entry name" value="gelsolin_S2_like"/>
    <property type="match status" value="1"/>
</dbReference>
<feature type="region of interest" description="Disordered" evidence="8">
    <location>
        <begin position="251"/>
        <end position="279"/>
    </location>
</feature>
<evidence type="ECO:0000259" key="9">
    <source>
        <dbReference type="PROSITE" id="PS51089"/>
    </source>
</evidence>
<evidence type="ECO:0000256" key="5">
    <source>
        <dbReference type="ARBA" id="ARBA00022737"/>
    </source>
</evidence>
<reference evidence="11" key="1">
    <citation type="submission" date="2015-02" db="EMBL/GenBank/DDBJ databases">
        <title>Genome sequencing for Strongylocentrotus purpuratus.</title>
        <authorList>
            <person name="Murali S."/>
            <person name="Liu Y."/>
            <person name="Vee V."/>
            <person name="English A."/>
            <person name="Wang M."/>
            <person name="Skinner E."/>
            <person name="Han Y."/>
            <person name="Muzny D.M."/>
            <person name="Worley K.C."/>
            <person name="Gibbs R.A."/>
        </authorList>
    </citation>
    <scope>NUCLEOTIDE SEQUENCE</scope>
</reference>
<dbReference type="PROSITE" id="PS51089">
    <property type="entry name" value="HP"/>
    <property type="match status" value="1"/>
</dbReference>
<dbReference type="InterPro" id="IPR007122">
    <property type="entry name" value="Villin/Gelsolin"/>
</dbReference>
<keyword evidence="4" id="KW-0963">Cytoplasm</keyword>
<feature type="compositionally biased region" description="Basic residues" evidence="8">
    <location>
        <begin position="119"/>
        <end position="131"/>
    </location>
</feature>
<evidence type="ECO:0000256" key="4">
    <source>
        <dbReference type="ARBA" id="ARBA00022490"/>
    </source>
</evidence>
<dbReference type="CDD" id="cd11293">
    <property type="entry name" value="gelsolin_S4_like"/>
    <property type="match status" value="1"/>
</dbReference>
<evidence type="ECO:0000256" key="2">
    <source>
        <dbReference type="ARBA" id="ARBA00004245"/>
    </source>
</evidence>
<dbReference type="EnsemblMetazoa" id="XM_011663113">
    <property type="protein sequence ID" value="XP_011661415"/>
    <property type="gene ID" value="LOC578781"/>
</dbReference>
<feature type="compositionally biased region" description="Basic and acidic residues" evidence="8">
    <location>
        <begin position="19"/>
        <end position="45"/>
    </location>
</feature>
<dbReference type="GO" id="GO:0008154">
    <property type="term" value="P:actin polymerization or depolymerization"/>
    <property type="evidence" value="ECO:0000318"/>
    <property type="project" value="GO_Central"/>
</dbReference>
<dbReference type="FunFam" id="1.10.950.10:FF:000003">
    <property type="entry name" value="supervillin isoform X2"/>
    <property type="match status" value="1"/>
</dbReference>
<dbReference type="AlphaFoldDB" id="A0A7M7HEG7"/>